<dbReference type="OrthoDB" id="10004862at2759"/>
<dbReference type="CDD" id="cd02440">
    <property type="entry name" value="AdoMet_MTases"/>
    <property type="match status" value="1"/>
</dbReference>
<dbReference type="InterPro" id="IPR029063">
    <property type="entry name" value="SAM-dependent_MTases_sf"/>
</dbReference>
<proteinExistence type="predicted"/>
<dbReference type="AlphaFoldDB" id="A0A8H3WQ78"/>
<gene>
    <name evidence="2" type="ORF">GQ607_002734</name>
</gene>
<organism evidence="2 3">
    <name type="scientific">Colletotrichum asianum</name>
    <dbReference type="NCBI Taxonomy" id="702518"/>
    <lineage>
        <taxon>Eukaryota</taxon>
        <taxon>Fungi</taxon>
        <taxon>Dikarya</taxon>
        <taxon>Ascomycota</taxon>
        <taxon>Pezizomycotina</taxon>
        <taxon>Sordariomycetes</taxon>
        <taxon>Hypocreomycetidae</taxon>
        <taxon>Glomerellales</taxon>
        <taxon>Glomerellaceae</taxon>
        <taxon>Colletotrichum</taxon>
        <taxon>Colletotrichum gloeosporioides species complex</taxon>
    </lineage>
</organism>
<dbReference type="Gene3D" id="3.40.50.150">
    <property type="entry name" value="Vaccinia Virus protein VP39"/>
    <property type="match status" value="1"/>
</dbReference>
<dbReference type="Proteomes" id="UP000434172">
    <property type="component" value="Unassembled WGS sequence"/>
</dbReference>
<dbReference type="InterPro" id="IPR041698">
    <property type="entry name" value="Methyltransf_25"/>
</dbReference>
<comment type="caution">
    <text evidence="2">The sequence shown here is derived from an EMBL/GenBank/DDBJ whole genome shotgun (WGS) entry which is preliminary data.</text>
</comment>
<feature type="domain" description="Methyltransferase" evidence="1">
    <location>
        <begin position="67"/>
        <end position="164"/>
    </location>
</feature>
<name>A0A8H3WQ78_9PEZI</name>
<dbReference type="InterPro" id="IPR050447">
    <property type="entry name" value="Erg6_SMT_methyltransf"/>
</dbReference>
<accession>A0A8H3WQ78</accession>
<evidence type="ECO:0000313" key="2">
    <source>
        <dbReference type="EMBL" id="KAF0329967.1"/>
    </source>
</evidence>
<dbReference type="EMBL" id="WOWK01000009">
    <property type="protein sequence ID" value="KAF0329967.1"/>
    <property type="molecule type" value="Genomic_DNA"/>
</dbReference>
<sequence>MSERPADQQVAVAPADVKARLKESYDAIAPAYNSWTDQQSSLRLEYLEKLMEKLLAAKPLAGQMSLVLELGCGCGQPVTDRLLTTPDVFVTANDISSVQIEIAKENLAKHGRDRVTFVEGDMMALEFSENSFDAIVGMYSVIHLPREEQSEMIRRLARWLKPGGFLLVNFASENMPGVVMEKWLHEKGWMYWSGWGTEATLEKLKETGLEILIKDVIDDEVDAEFLWVLAKK</sequence>
<keyword evidence="3" id="KW-1185">Reference proteome</keyword>
<evidence type="ECO:0000313" key="3">
    <source>
        <dbReference type="Proteomes" id="UP000434172"/>
    </source>
</evidence>
<dbReference type="PANTHER" id="PTHR44068:SF11">
    <property type="entry name" value="GERANYL DIPHOSPHATE 2-C-METHYLTRANSFERASE"/>
    <property type="match status" value="1"/>
</dbReference>
<reference evidence="2 3" key="1">
    <citation type="submission" date="2019-12" db="EMBL/GenBank/DDBJ databases">
        <title>A genome sequence resource for the geographically widespread anthracnose pathogen Colletotrichum asianum.</title>
        <authorList>
            <person name="Meng Y."/>
        </authorList>
    </citation>
    <scope>NUCLEOTIDE SEQUENCE [LARGE SCALE GENOMIC DNA]</scope>
    <source>
        <strain evidence="2 3">ICMP 18580</strain>
    </source>
</reference>
<dbReference type="Pfam" id="PF13649">
    <property type="entry name" value="Methyltransf_25"/>
    <property type="match status" value="1"/>
</dbReference>
<dbReference type="SUPFAM" id="SSF53335">
    <property type="entry name" value="S-adenosyl-L-methionine-dependent methyltransferases"/>
    <property type="match status" value="1"/>
</dbReference>
<protein>
    <recommendedName>
        <fullName evidence="1">Methyltransferase domain-containing protein</fullName>
    </recommendedName>
</protein>
<evidence type="ECO:0000259" key="1">
    <source>
        <dbReference type="Pfam" id="PF13649"/>
    </source>
</evidence>
<dbReference type="PANTHER" id="PTHR44068">
    <property type="entry name" value="ZGC:194242"/>
    <property type="match status" value="1"/>
</dbReference>